<evidence type="ECO:0000313" key="3">
    <source>
        <dbReference type="Proteomes" id="UP000001058"/>
    </source>
</evidence>
<protein>
    <submittedName>
        <fullName evidence="2">Uncharacterized protein</fullName>
    </submittedName>
</protein>
<dbReference type="RefSeq" id="XP_002948690.1">
    <property type="nucleotide sequence ID" value="XM_002948644.1"/>
</dbReference>
<accession>D8TQP0</accession>
<dbReference type="InParanoid" id="D8TQP0"/>
<feature type="compositionally biased region" description="Pro residues" evidence="1">
    <location>
        <begin position="75"/>
        <end position="84"/>
    </location>
</feature>
<feature type="compositionally biased region" description="Pro residues" evidence="1">
    <location>
        <begin position="1"/>
        <end position="11"/>
    </location>
</feature>
<reference evidence="2 3" key="1">
    <citation type="journal article" date="2010" name="Science">
        <title>Genomic analysis of organismal complexity in the multicellular green alga Volvox carteri.</title>
        <authorList>
            <person name="Prochnik S.E."/>
            <person name="Umen J."/>
            <person name="Nedelcu A.M."/>
            <person name="Hallmann A."/>
            <person name="Miller S.M."/>
            <person name="Nishii I."/>
            <person name="Ferris P."/>
            <person name="Kuo A."/>
            <person name="Mitros T."/>
            <person name="Fritz-Laylin L.K."/>
            <person name="Hellsten U."/>
            <person name="Chapman J."/>
            <person name="Simakov O."/>
            <person name="Rensing S.A."/>
            <person name="Terry A."/>
            <person name="Pangilinan J."/>
            <person name="Kapitonov V."/>
            <person name="Jurka J."/>
            <person name="Salamov A."/>
            <person name="Shapiro H."/>
            <person name="Schmutz J."/>
            <person name="Grimwood J."/>
            <person name="Lindquist E."/>
            <person name="Lucas S."/>
            <person name="Grigoriev I.V."/>
            <person name="Schmitt R."/>
            <person name="Kirk D."/>
            <person name="Rokhsar D.S."/>
        </authorList>
    </citation>
    <scope>NUCLEOTIDE SEQUENCE [LARGE SCALE GENOMIC DNA]</scope>
    <source>
        <strain evidence="3">f. Nagariensis / Eve</strain>
    </source>
</reference>
<dbReference type="EMBL" id="GL378332">
    <property type="protein sequence ID" value="EFJ50070.1"/>
    <property type="molecule type" value="Genomic_DNA"/>
</dbReference>
<keyword evidence="3" id="KW-1185">Reference proteome</keyword>
<dbReference type="GeneID" id="9627377"/>
<organism evidence="3">
    <name type="scientific">Volvox carteri f. nagariensis</name>
    <dbReference type="NCBI Taxonomy" id="3068"/>
    <lineage>
        <taxon>Eukaryota</taxon>
        <taxon>Viridiplantae</taxon>
        <taxon>Chlorophyta</taxon>
        <taxon>core chlorophytes</taxon>
        <taxon>Chlorophyceae</taxon>
        <taxon>CS clade</taxon>
        <taxon>Chlamydomonadales</taxon>
        <taxon>Volvocaceae</taxon>
        <taxon>Volvox</taxon>
    </lineage>
</organism>
<dbReference type="Proteomes" id="UP000001058">
    <property type="component" value="Unassembled WGS sequence"/>
</dbReference>
<gene>
    <name evidence="2" type="ORF">VOLCADRAFT_89055</name>
</gene>
<proteinExistence type="predicted"/>
<feature type="region of interest" description="Disordered" evidence="1">
    <location>
        <begin position="70"/>
        <end position="130"/>
    </location>
</feature>
<dbReference type="AlphaFoldDB" id="D8TQP0"/>
<dbReference type="KEGG" id="vcn:VOLCADRAFT_89055"/>
<feature type="region of interest" description="Disordered" evidence="1">
    <location>
        <begin position="1"/>
        <end position="29"/>
    </location>
</feature>
<name>D8TQP0_VOLCA</name>
<feature type="compositionally biased region" description="Gly residues" evidence="1">
    <location>
        <begin position="109"/>
        <end position="124"/>
    </location>
</feature>
<evidence type="ECO:0000256" key="1">
    <source>
        <dbReference type="SAM" id="MobiDB-lite"/>
    </source>
</evidence>
<evidence type="ECO:0000313" key="2">
    <source>
        <dbReference type="EMBL" id="EFJ50070.1"/>
    </source>
</evidence>
<sequence length="209" mass="21552">MAVAAAPPPPGAISFRFDTDRTDRSVGGSKSTTVLSVSAATPAAAAAAAGSAAATNTNYGGGGGMVWRFDVGGPKAPPPPPPPVWRFDVSGGGSKGSWDHQVAAPSATSGGGGDRSGGGAGGTSLNGLHVRQQGGHFDRRMHGSNLYRNVALRALQGGELDQLPYMELALLDERGQWPDAWRHLHITTHSSTSRTTCRQTDPVGIINRF</sequence>